<dbReference type="Gene3D" id="1.25.40.10">
    <property type="entry name" value="Tetratricopeptide repeat domain"/>
    <property type="match status" value="1"/>
</dbReference>
<dbReference type="Proteomes" id="UP001210231">
    <property type="component" value="Unassembled WGS sequence"/>
</dbReference>
<dbReference type="Pfam" id="PF13432">
    <property type="entry name" value="TPR_16"/>
    <property type="match status" value="1"/>
</dbReference>
<evidence type="ECO:0000256" key="2">
    <source>
        <dbReference type="SAM" id="MobiDB-lite"/>
    </source>
</evidence>
<gene>
    <name evidence="4" type="ORF">O3P16_05100</name>
</gene>
<organism evidence="4 5">
    <name type="scientific">Polluticaenibacter yanchengensis</name>
    <dbReference type="NCBI Taxonomy" id="3014562"/>
    <lineage>
        <taxon>Bacteria</taxon>
        <taxon>Pseudomonadati</taxon>
        <taxon>Bacteroidota</taxon>
        <taxon>Chitinophagia</taxon>
        <taxon>Chitinophagales</taxon>
        <taxon>Chitinophagaceae</taxon>
        <taxon>Polluticaenibacter</taxon>
    </lineage>
</organism>
<keyword evidence="3" id="KW-0472">Membrane</keyword>
<keyword evidence="3" id="KW-0812">Transmembrane</keyword>
<name>A0ABT4UIZ5_9BACT</name>
<dbReference type="EMBL" id="JAQGEF010000004">
    <property type="protein sequence ID" value="MDA3614173.1"/>
    <property type="molecule type" value="Genomic_DNA"/>
</dbReference>
<dbReference type="InterPro" id="IPR011990">
    <property type="entry name" value="TPR-like_helical_dom_sf"/>
</dbReference>
<evidence type="ECO:0000313" key="5">
    <source>
        <dbReference type="Proteomes" id="UP001210231"/>
    </source>
</evidence>
<proteinExistence type="predicted"/>
<dbReference type="SMART" id="SM00028">
    <property type="entry name" value="TPR"/>
    <property type="match status" value="2"/>
</dbReference>
<dbReference type="InterPro" id="IPR019734">
    <property type="entry name" value="TPR_rpt"/>
</dbReference>
<feature type="repeat" description="TPR" evidence="1">
    <location>
        <begin position="217"/>
        <end position="250"/>
    </location>
</feature>
<dbReference type="RefSeq" id="WP_407030535.1">
    <property type="nucleotide sequence ID" value="NZ_JAQGEF010000004.1"/>
</dbReference>
<evidence type="ECO:0000313" key="4">
    <source>
        <dbReference type="EMBL" id="MDA3614173.1"/>
    </source>
</evidence>
<feature type="transmembrane region" description="Helical" evidence="3">
    <location>
        <begin position="6"/>
        <end position="23"/>
    </location>
</feature>
<accession>A0ABT4UIZ5</accession>
<comment type="caution">
    <text evidence="4">The sequence shown here is derived from an EMBL/GenBank/DDBJ whole genome shotgun (WGS) entry which is preliminary data.</text>
</comment>
<feature type="compositionally biased region" description="Basic and acidic residues" evidence="2">
    <location>
        <begin position="41"/>
        <end position="56"/>
    </location>
</feature>
<feature type="region of interest" description="Disordered" evidence="2">
    <location>
        <begin position="27"/>
        <end position="61"/>
    </location>
</feature>
<dbReference type="PROSITE" id="PS50005">
    <property type="entry name" value="TPR"/>
    <property type="match status" value="1"/>
</dbReference>
<keyword evidence="1" id="KW-0802">TPR repeat</keyword>
<protein>
    <submittedName>
        <fullName evidence="4">Tetratricopeptide repeat protein</fullName>
    </submittedName>
</protein>
<reference evidence="4 5" key="1">
    <citation type="submission" date="2022-12" db="EMBL/GenBank/DDBJ databases">
        <title>Chitinophagaceae gen. sp. nov., a new member of the family Chitinophagaceae, isolated from soil in a chemical factory.</title>
        <authorList>
            <person name="Ke Z."/>
        </authorList>
    </citation>
    <scope>NUCLEOTIDE SEQUENCE [LARGE SCALE GENOMIC DNA]</scope>
    <source>
        <strain evidence="4 5">LY-5</strain>
    </source>
</reference>
<keyword evidence="5" id="KW-1185">Reference proteome</keyword>
<sequence>MKKPQLILIGVGIVVLAGLYFLVPESGSKKNKPAETTHSAGDGHNHDEHDGHDHGTGNHTFSEDVYLSQNESKLTPERQQYLAKLKESVIRGDVKTQDLHTFHQLAKFWKDSVPNPFIHFYYTTKAAELENTEKSLTFAAQSVLKYLPYVENGEQQKWLANSAKSLFDKALTINAKSDSLIIGSSACLIYGADAGGEGLMQGIMKIREVAQRDSTNMYAQYMLGIASMTSGQFDKAIARFETVAKSQPTNVELLFKAAESCELARQYGKAIDWYKRIIALNIDPQMKPELEKRIKELETKK</sequence>
<evidence type="ECO:0000256" key="1">
    <source>
        <dbReference type="PROSITE-ProRule" id="PRU00339"/>
    </source>
</evidence>
<evidence type="ECO:0000256" key="3">
    <source>
        <dbReference type="SAM" id="Phobius"/>
    </source>
</evidence>
<dbReference type="SUPFAM" id="SSF48452">
    <property type="entry name" value="TPR-like"/>
    <property type="match status" value="1"/>
</dbReference>
<keyword evidence="3" id="KW-1133">Transmembrane helix</keyword>